<dbReference type="AlphaFoldDB" id="A0A2N9HC36"/>
<feature type="compositionally biased region" description="Pro residues" evidence="10">
    <location>
        <begin position="53"/>
        <end position="62"/>
    </location>
</feature>
<dbReference type="GO" id="GO:0005634">
    <property type="term" value="C:nucleus"/>
    <property type="evidence" value="ECO:0007669"/>
    <property type="project" value="UniProtKB-SubCell"/>
</dbReference>
<accession>A0A2N9HC36</accession>
<evidence type="ECO:0000313" key="12">
    <source>
        <dbReference type="EMBL" id="SPD09179.1"/>
    </source>
</evidence>
<dbReference type="InterPro" id="IPR012337">
    <property type="entry name" value="RNaseH-like_sf"/>
</dbReference>
<keyword evidence="5" id="KW-0805">Transcription regulation</keyword>
<reference evidence="12" key="1">
    <citation type="submission" date="2018-02" db="EMBL/GenBank/DDBJ databases">
        <authorList>
            <person name="Cohen D.B."/>
            <person name="Kent A.D."/>
        </authorList>
    </citation>
    <scope>NUCLEOTIDE SEQUENCE</scope>
</reference>
<evidence type="ECO:0000256" key="8">
    <source>
        <dbReference type="ARBA" id="ARBA00023242"/>
    </source>
</evidence>
<comment type="subcellular location">
    <subcellularLocation>
        <location evidence="1">Nucleus</location>
    </subcellularLocation>
</comment>
<dbReference type="SMART" id="SM00614">
    <property type="entry name" value="ZnF_BED"/>
    <property type="match status" value="1"/>
</dbReference>
<protein>
    <recommendedName>
        <fullName evidence="11">BED-type domain-containing protein</fullName>
    </recommendedName>
</protein>
<feature type="region of interest" description="Disordered" evidence="10">
    <location>
        <begin position="1"/>
        <end position="83"/>
    </location>
</feature>
<sequence length="553" mass="62561">MCLRHLGVKEEPLAPTKPSRAAPLPQAIVGAGPRHRQGGPRNRLMDAASNPNPNEPNPPTPTNPIIIPDEPTLPTESQPVPSNTKQFKELTSKVWEHFTKIVRGNPEEPVATCNYCKKPYKCHSRKNGTSTLWGHVNKCKKNPKNNNDKNQPKIAYHYKKAVEGENDTKEIEVHQFSIKKIRLALARMIIVDEQPFRFVEHEGFIYYMNVVEPRFPIPSHVTVTKDCMKLYLDERKKLKDILSMKGQKLNNASSNDVAIDYLRRKMKLKESCIVGCEFLHMRCCAHILNLIVQDGLKDIHESIAKVRNAVRYAKSSPKRFEKFLEAVKDANIQSKSLLSLDVPTRWNSTYLMLEAAEKFERAFDRLIIDDEQYMDYFEEPDGNGKKPKGPPRSLDWENARLLCSMSSASDTHDPWKLAVEEFQHHLAQEDNGECKTEVDQYLSEASEPPCALGFDILGWWRVNSSKYKILSHVARDVMAVSVSTVASESAFSTGGRVLDSFRSSLSPLTVEALICCQNWLRSTSSPVKLREAMDEVQSIDEELESVGSLGVGD</sequence>
<feature type="domain" description="BED-type" evidence="11">
    <location>
        <begin position="89"/>
        <end position="146"/>
    </location>
</feature>
<evidence type="ECO:0000256" key="9">
    <source>
        <dbReference type="PROSITE-ProRule" id="PRU00027"/>
    </source>
</evidence>
<dbReference type="Pfam" id="PF02892">
    <property type="entry name" value="zf-BED"/>
    <property type="match status" value="1"/>
</dbReference>
<dbReference type="InterPro" id="IPR036236">
    <property type="entry name" value="Znf_C2H2_sf"/>
</dbReference>
<evidence type="ECO:0000256" key="6">
    <source>
        <dbReference type="ARBA" id="ARBA00023125"/>
    </source>
</evidence>
<evidence type="ECO:0000256" key="2">
    <source>
        <dbReference type="ARBA" id="ARBA00022723"/>
    </source>
</evidence>
<keyword evidence="4" id="KW-0862">Zinc</keyword>
<feature type="compositionally biased region" description="Polar residues" evidence="10">
    <location>
        <begin position="74"/>
        <end position="83"/>
    </location>
</feature>
<dbReference type="PANTHER" id="PTHR46481">
    <property type="entry name" value="ZINC FINGER BED DOMAIN-CONTAINING PROTEIN 4"/>
    <property type="match status" value="1"/>
</dbReference>
<dbReference type="InterPro" id="IPR052035">
    <property type="entry name" value="ZnF_BED_domain_contain"/>
</dbReference>
<evidence type="ECO:0000259" key="11">
    <source>
        <dbReference type="PROSITE" id="PS50808"/>
    </source>
</evidence>
<dbReference type="EMBL" id="OIVN01003157">
    <property type="protein sequence ID" value="SPD09179.1"/>
    <property type="molecule type" value="Genomic_DNA"/>
</dbReference>
<feature type="compositionally biased region" description="Low complexity" evidence="10">
    <location>
        <begin position="63"/>
        <end position="72"/>
    </location>
</feature>
<evidence type="ECO:0000256" key="3">
    <source>
        <dbReference type="ARBA" id="ARBA00022771"/>
    </source>
</evidence>
<evidence type="ECO:0000256" key="10">
    <source>
        <dbReference type="SAM" id="MobiDB-lite"/>
    </source>
</evidence>
<evidence type="ECO:0000256" key="4">
    <source>
        <dbReference type="ARBA" id="ARBA00022833"/>
    </source>
</evidence>
<dbReference type="SUPFAM" id="SSF53098">
    <property type="entry name" value="Ribonuclease H-like"/>
    <property type="match status" value="1"/>
</dbReference>
<keyword evidence="3 9" id="KW-0863">Zinc-finger</keyword>
<keyword evidence="2" id="KW-0479">Metal-binding</keyword>
<dbReference type="GO" id="GO:0046983">
    <property type="term" value="F:protein dimerization activity"/>
    <property type="evidence" value="ECO:0007669"/>
    <property type="project" value="InterPro"/>
</dbReference>
<dbReference type="GO" id="GO:0008270">
    <property type="term" value="F:zinc ion binding"/>
    <property type="evidence" value="ECO:0007669"/>
    <property type="project" value="UniProtKB-KW"/>
</dbReference>
<dbReference type="InterPro" id="IPR008906">
    <property type="entry name" value="HATC_C_dom"/>
</dbReference>
<dbReference type="PANTHER" id="PTHR46481:SF10">
    <property type="entry name" value="ZINC FINGER BED DOMAIN-CONTAINING PROTEIN 39"/>
    <property type="match status" value="1"/>
</dbReference>
<name>A0A2N9HC36_FAGSY</name>
<organism evidence="12">
    <name type="scientific">Fagus sylvatica</name>
    <name type="common">Beechnut</name>
    <dbReference type="NCBI Taxonomy" id="28930"/>
    <lineage>
        <taxon>Eukaryota</taxon>
        <taxon>Viridiplantae</taxon>
        <taxon>Streptophyta</taxon>
        <taxon>Embryophyta</taxon>
        <taxon>Tracheophyta</taxon>
        <taxon>Spermatophyta</taxon>
        <taxon>Magnoliopsida</taxon>
        <taxon>eudicotyledons</taxon>
        <taxon>Gunneridae</taxon>
        <taxon>Pentapetalae</taxon>
        <taxon>rosids</taxon>
        <taxon>fabids</taxon>
        <taxon>Fagales</taxon>
        <taxon>Fagaceae</taxon>
        <taxon>Fagus</taxon>
    </lineage>
</organism>
<keyword evidence="8" id="KW-0539">Nucleus</keyword>
<gene>
    <name evidence="12" type="ORF">FSB_LOCUS37061</name>
</gene>
<dbReference type="SUPFAM" id="SSF140996">
    <property type="entry name" value="Hermes dimerisation domain"/>
    <property type="match status" value="1"/>
</dbReference>
<dbReference type="SUPFAM" id="SSF57667">
    <property type="entry name" value="beta-beta-alpha zinc fingers"/>
    <property type="match status" value="1"/>
</dbReference>
<proteinExistence type="predicted"/>
<evidence type="ECO:0000256" key="7">
    <source>
        <dbReference type="ARBA" id="ARBA00023163"/>
    </source>
</evidence>
<keyword evidence="6" id="KW-0238">DNA-binding</keyword>
<evidence type="ECO:0000256" key="5">
    <source>
        <dbReference type="ARBA" id="ARBA00023015"/>
    </source>
</evidence>
<dbReference type="GO" id="GO:0003677">
    <property type="term" value="F:DNA binding"/>
    <property type="evidence" value="ECO:0007669"/>
    <property type="project" value="UniProtKB-KW"/>
</dbReference>
<keyword evidence="7" id="KW-0804">Transcription</keyword>
<evidence type="ECO:0000256" key="1">
    <source>
        <dbReference type="ARBA" id="ARBA00004123"/>
    </source>
</evidence>
<dbReference type="GO" id="GO:0009791">
    <property type="term" value="P:post-embryonic development"/>
    <property type="evidence" value="ECO:0007669"/>
    <property type="project" value="UniProtKB-ARBA"/>
</dbReference>
<dbReference type="Pfam" id="PF05699">
    <property type="entry name" value="Dimer_Tnp_hAT"/>
    <property type="match status" value="1"/>
</dbReference>
<dbReference type="InterPro" id="IPR003656">
    <property type="entry name" value="Znf_BED"/>
</dbReference>
<dbReference type="PROSITE" id="PS50808">
    <property type="entry name" value="ZF_BED"/>
    <property type="match status" value="1"/>
</dbReference>